<keyword evidence="2" id="KW-1185">Reference proteome</keyword>
<organism evidence="1 2">
    <name type="scientific">Candidatus Promineifilum breve</name>
    <dbReference type="NCBI Taxonomy" id="1806508"/>
    <lineage>
        <taxon>Bacteria</taxon>
        <taxon>Bacillati</taxon>
        <taxon>Chloroflexota</taxon>
        <taxon>Ardenticatenia</taxon>
        <taxon>Candidatus Promineifilales</taxon>
        <taxon>Candidatus Promineifilaceae</taxon>
        <taxon>Candidatus Promineifilum</taxon>
    </lineage>
</organism>
<dbReference type="EMBL" id="LN890656">
    <property type="protein sequence ID" value="CUS06006.1"/>
    <property type="molecule type" value="Genomic_DNA"/>
</dbReference>
<proteinExistence type="predicted"/>
<dbReference type="Proteomes" id="UP000215027">
    <property type="component" value="Chromosome II"/>
</dbReference>
<accession>A0A160T6L3</accession>
<gene>
    <name evidence="1" type="ORF">CFX0092_B0472</name>
</gene>
<dbReference type="AlphaFoldDB" id="A0A160T6L3"/>
<evidence type="ECO:0000313" key="1">
    <source>
        <dbReference type="EMBL" id="CUS06006.1"/>
    </source>
</evidence>
<dbReference type="KEGG" id="pbf:CFX0092_B0472"/>
<protein>
    <submittedName>
        <fullName evidence="1">Uncharacterized protein</fullName>
    </submittedName>
</protein>
<name>A0A160T6L3_9CHLR</name>
<reference evidence="1" key="1">
    <citation type="submission" date="2016-01" db="EMBL/GenBank/DDBJ databases">
        <authorList>
            <person name="Mcilroy J.S."/>
            <person name="Karst M S."/>
            <person name="Albertsen M."/>
        </authorList>
    </citation>
    <scope>NUCLEOTIDE SEQUENCE</scope>
    <source>
        <strain evidence="1">Cfx-K</strain>
    </source>
</reference>
<sequence length="77" mass="8613">MLLFLVRMVAALHYNSHNNHNKIADLTGWRTGVRMQPVRSGQNTQLTHCVIMTQCVIMYVICGAPARDTRGERGTGT</sequence>
<evidence type="ECO:0000313" key="2">
    <source>
        <dbReference type="Proteomes" id="UP000215027"/>
    </source>
</evidence>